<sequence>MAPGSRVRKELEECQKDSHLSGVTAVPVNTASLSELRGSIQGPDATPYEGGHFELEIIIPSKYPFEPPQIRFLTKIWHPNISSQTGAICLDILKDAWSPALTIKTALLSIQALLSAAEPTDPQDAEVAKMYLNDHAQFLNTARFWTESYAKPKDANNVAALSRLIDMGFPAEKAKAALLATNGDETAAIEHLVSSM</sequence>
<evidence type="ECO:0000256" key="4">
    <source>
        <dbReference type="ARBA" id="ARBA00022786"/>
    </source>
</evidence>
<name>A0A0P1AKE0_PLAHL</name>
<feature type="active site" description="Glycyl thioester intermediate" evidence="6">
    <location>
        <position position="89"/>
    </location>
</feature>
<dbReference type="SUPFAM" id="SSF54495">
    <property type="entry name" value="UBC-like"/>
    <property type="match status" value="1"/>
</dbReference>
<evidence type="ECO:0000256" key="2">
    <source>
        <dbReference type="ARBA" id="ARBA00022679"/>
    </source>
</evidence>
<dbReference type="InterPro" id="IPR000608">
    <property type="entry name" value="UBC"/>
</dbReference>
<dbReference type="SMART" id="SM00165">
    <property type="entry name" value="UBA"/>
    <property type="match status" value="1"/>
</dbReference>
<dbReference type="Pfam" id="PF00627">
    <property type="entry name" value="UBA"/>
    <property type="match status" value="1"/>
</dbReference>
<dbReference type="InterPro" id="IPR016135">
    <property type="entry name" value="UBQ-conjugating_enzyme/RWD"/>
</dbReference>
<dbReference type="STRING" id="4781.A0A0P1AKE0"/>
<dbReference type="GO" id="GO:0061631">
    <property type="term" value="F:ubiquitin conjugating enzyme activity"/>
    <property type="evidence" value="ECO:0007669"/>
    <property type="project" value="UniProtKB-EC"/>
</dbReference>
<dbReference type="GeneID" id="36406772"/>
<dbReference type="SUPFAM" id="SSF46934">
    <property type="entry name" value="UBA-like"/>
    <property type="match status" value="1"/>
</dbReference>
<dbReference type="AlphaFoldDB" id="A0A0P1AKE0"/>
<dbReference type="EMBL" id="CCYD01000553">
    <property type="protein sequence ID" value="CEG41367.1"/>
    <property type="molecule type" value="Genomic_DNA"/>
</dbReference>
<dbReference type="OMA" id="HWTFVYA"/>
<dbReference type="EC" id="2.3.2.23" evidence="1"/>
<feature type="domain" description="UBC core" evidence="9">
    <location>
        <begin position="2"/>
        <end position="151"/>
    </location>
</feature>
<evidence type="ECO:0000256" key="7">
    <source>
        <dbReference type="RuleBase" id="RU362109"/>
    </source>
</evidence>
<evidence type="ECO:0000313" key="10">
    <source>
        <dbReference type="EMBL" id="CEG41367.1"/>
    </source>
</evidence>
<organism evidence="10 11">
    <name type="scientific">Plasmopara halstedii</name>
    <name type="common">Downy mildew of sunflower</name>
    <dbReference type="NCBI Taxonomy" id="4781"/>
    <lineage>
        <taxon>Eukaryota</taxon>
        <taxon>Sar</taxon>
        <taxon>Stramenopiles</taxon>
        <taxon>Oomycota</taxon>
        <taxon>Peronosporomycetes</taxon>
        <taxon>Peronosporales</taxon>
        <taxon>Peronosporaceae</taxon>
        <taxon>Plasmopara</taxon>
    </lineage>
</organism>
<keyword evidence="5 7" id="KW-0067">ATP-binding</keyword>
<dbReference type="OrthoDB" id="7851174at2759"/>
<evidence type="ECO:0000259" key="9">
    <source>
        <dbReference type="PROSITE" id="PS50127"/>
    </source>
</evidence>
<dbReference type="InterPro" id="IPR023313">
    <property type="entry name" value="UBQ-conjugating_AS"/>
</dbReference>
<reference evidence="11" key="1">
    <citation type="submission" date="2014-09" db="EMBL/GenBank/DDBJ databases">
        <authorList>
            <person name="Sharma Rahul"/>
            <person name="Thines Marco"/>
        </authorList>
    </citation>
    <scope>NUCLEOTIDE SEQUENCE [LARGE SCALE GENOMIC DNA]</scope>
</reference>
<dbReference type="PROSITE" id="PS50030">
    <property type="entry name" value="UBA"/>
    <property type="match status" value="1"/>
</dbReference>
<keyword evidence="2" id="KW-0808">Transferase</keyword>
<keyword evidence="11" id="KW-1185">Reference proteome</keyword>
<dbReference type="GO" id="GO:0005524">
    <property type="term" value="F:ATP binding"/>
    <property type="evidence" value="ECO:0007669"/>
    <property type="project" value="UniProtKB-UniRule"/>
</dbReference>
<comment type="similarity">
    <text evidence="7">Belongs to the ubiquitin-conjugating enzyme family.</text>
</comment>
<accession>A0A0P1AKE0</accession>
<proteinExistence type="inferred from homology"/>
<dbReference type="Gene3D" id="1.10.8.10">
    <property type="entry name" value="DNA helicase RuvA subunit, C-terminal domain"/>
    <property type="match status" value="1"/>
</dbReference>
<dbReference type="Gene3D" id="3.10.110.10">
    <property type="entry name" value="Ubiquitin Conjugating Enzyme"/>
    <property type="match status" value="1"/>
</dbReference>
<dbReference type="SMART" id="SM00212">
    <property type="entry name" value="UBCc"/>
    <property type="match status" value="1"/>
</dbReference>
<keyword evidence="4 7" id="KW-0833">Ubl conjugation pathway</keyword>
<protein>
    <recommendedName>
        <fullName evidence="1">E2 ubiquitin-conjugating enzyme</fullName>
        <ecNumber evidence="1">2.3.2.23</ecNumber>
    </recommendedName>
</protein>
<evidence type="ECO:0000313" key="11">
    <source>
        <dbReference type="Proteomes" id="UP000054928"/>
    </source>
</evidence>
<evidence type="ECO:0000256" key="1">
    <source>
        <dbReference type="ARBA" id="ARBA00012486"/>
    </source>
</evidence>
<dbReference type="Proteomes" id="UP000054928">
    <property type="component" value="Unassembled WGS sequence"/>
</dbReference>
<evidence type="ECO:0000256" key="3">
    <source>
        <dbReference type="ARBA" id="ARBA00022741"/>
    </source>
</evidence>
<dbReference type="InterPro" id="IPR009060">
    <property type="entry name" value="UBA-like_sf"/>
</dbReference>
<dbReference type="CDD" id="cd23800">
    <property type="entry name" value="UBCc_UBE2K"/>
    <property type="match status" value="1"/>
</dbReference>
<evidence type="ECO:0000256" key="6">
    <source>
        <dbReference type="PROSITE-ProRule" id="PRU10133"/>
    </source>
</evidence>
<evidence type="ECO:0000256" key="5">
    <source>
        <dbReference type="ARBA" id="ARBA00022840"/>
    </source>
</evidence>
<keyword evidence="3 7" id="KW-0547">Nucleotide-binding</keyword>
<evidence type="ECO:0000259" key="8">
    <source>
        <dbReference type="PROSITE" id="PS50030"/>
    </source>
</evidence>
<feature type="domain" description="UBA" evidence="8">
    <location>
        <begin position="152"/>
        <end position="195"/>
    </location>
</feature>
<dbReference type="FunFam" id="3.10.110.10:FF:000037">
    <property type="entry name" value="ubiquitin-conjugating enzyme E2 27"/>
    <property type="match status" value="1"/>
</dbReference>
<dbReference type="PANTHER" id="PTHR24068">
    <property type="entry name" value="UBIQUITIN-CONJUGATING ENZYME E2"/>
    <property type="match status" value="1"/>
</dbReference>
<dbReference type="PROSITE" id="PS00183">
    <property type="entry name" value="UBC_1"/>
    <property type="match status" value="1"/>
</dbReference>
<dbReference type="Pfam" id="PF00179">
    <property type="entry name" value="UQ_con"/>
    <property type="match status" value="1"/>
</dbReference>
<dbReference type="PROSITE" id="PS50127">
    <property type="entry name" value="UBC_2"/>
    <property type="match status" value="1"/>
</dbReference>
<dbReference type="RefSeq" id="XP_024577736.1">
    <property type="nucleotide sequence ID" value="XM_024727128.1"/>
</dbReference>
<dbReference type="InterPro" id="IPR015940">
    <property type="entry name" value="UBA"/>
</dbReference>